<sequence length="264" mass="31167">MNNPTYPVKVYVNALIWLSLPCFTVFGFTVPTFRGIFFLFLAILLSYYGITIRFIMDKLNSTPMIPFYRLLTFTLSLLFFSAFMVIVSKHQTSFLYFLALKYMKELSYLTILYTVSIFLFFLLELIFHLYKHIKNPQLIKNKFELFGFCIHLFIALFTTLILPDIVFGIIYSFIFGFYDNKLFETSIWEFSYFSFLIHFALPINSESIQNYVKLLNEHTLARAIQVIHINTCKFLDLTFLAILIQNFLGFISMFNIENKNNKNS</sequence>
<proteinExistence type="predicted"/>
<protein>
    <submittedName>
        <fullName evidence="2">Uncharacterized protein</fullName>
    </submittedName>
</protein>
<dbReference type="Proteomes" id="UP000501374">
    <property type="component" value="Chromosome"/>
</dbReference>
<name>A0A6H0TGB0_BACTU</name>
<evidence type="ECO:0000313" key="2">
    <source>
        <dbReference type="EMBL" id="QIW19459.1"/>
    </source>
</evidence>
<feature type="transmembrane region" description="Helical" evidence="1">
    <location>
        <begin position="234"/>
        <end position="256"/>
    </location>
</feature>
<gene>
    <name evidence="2" type="ORF">EVG22_13805</name>
</gene>
<dbReference type="EMBL" id="CP035727">
    <property type="protein sequence ID" value="QIW19459.1"/>
    <property type="molecule type" value="Genomic_DNA"/>
</dbReference>
<feature type="transmembrane region" description="Helical" evidence="1">
    <location>
        <begin position="12"/>
        <end position="30"/>
    </location>
</feature>
<keyword evidence="1" id="KW-0812">Transmembrane</keyword>
<feature type="transmembrane region" description="Helical" evidence="1">
    <location>
        <begin position="36"/>
        <end position="55"/>
    </location>
</feature>
<evidence type="ECO:0000313" key="3">
    <source>
        <dbReference type="Proteomes" id="UP000501374"/>
    </source>
</evidence>
<dbReference type="AlphaFoldDB" id="A0A6H0TGB0"/>
<reference evidence="3" key="1">
    <citation type="submission" date="2019-02" db="EMBL/GenBank/DDBJ databases">
        <title>Structural and Functional analysis of Lanthipeptide from Bacillus thuringiensis serovar andalousiensis B23193.</title>
        <authorList>
            <person name="Andreeva J.V."/>
            <person name="Grigoreva A."/>
        </authorList>
    </citation>
    <scope>NUCLEOTIDE SEQUENCE [LARGE SCALE GENOMIC DNA]</scope>
    <source>
        <strain evidence="3">B23193</strain>
    </source>
</reference>
<feature type="transmembrane region" description="Helical" evidence="1">
    <location>
        <begin position="106"/>
        <end position="127"/>
    </location>
</feature>
<feature type="transmembrane region" description="Helical" evidence="1">
    <location>
        <begin position="148"/>
        <end position="174"/>
    </location>
</feature>
<feature type="transmembrane region" description="Helical" evidence="1">
    <location>
        <begin position="67"/>
        <end position="86"/>
    </location>
</feature>
<keyword evidence="1" id="KW-0472">Membrane</keyword>
<organism evidence="2 3">
    <name type="scientific">Bacillus thuringiensis serovar andalousiensis</name>
    <dbReference type="NCBI Taxonomy" id="257985"/>
    <lineage>
        <taxon>Bacteria</taxon>
        <taxon>Bacillati</taxon>
        <taxon>Bacillota</taxon>
        <taxon>Bacilli</taxon>
        <taxon>Bacillales</taxon>
        <taxon>Bacillaceae</taxon>
        <taxon>Bacillus</taxon>
        <taxon>Bacillus cereus group</taxon>
    </lineage>
</organism>
<evidence type="ECO:0000256" key="1">
    <source>
        <dbReference type="SAM" id="Phobius"/>
    </source>
</evidence>
<accession>A0A6H0TGB0</accession>
<dbReference type="RefSeq" id="WP_172553983.1">
    <property type="nucleotide sequence ID" value="NZ_CP035727.2"/>
</dbReference>
<keyword evidence="1" id="KW-1133">Transmembrane helix</keyword>